<dbReference type="InterPro" id="IPR003838">
    <property type="entry name" value="ABC3_permease_C"/>
</dbReference>
<evidence type="ECO:0000256" key="5">
    <source>
        <dbReference type="ARBA" id="ARBA00023136"/>
    </source>
</evidence>
<keyword evidence="6" id="KW-0813">Transport</keyword>
<feature type="transmembrane region" description="Helical" evidence="6">
    <location>
        <begin position="589"/>
        <end position="606"/>
    </location>
</feature>
<gene>
    <name evidence="8" type="ordered locus">Amet_1460</name>
</gene>
<dbReference type="EMBL" id="CP000724">
    <property type="protein sequence ID" value="ABR47659.1"/>
    <property type="molecule type" value="Genomic_DNA"/>
</dbReference>
<dbReference type="InterPro" id="IPR027022">
    <property type="entry name" value="ABC_permease_BceB-typ"/>
</dbReference>
<protein>
    <recommendedName>
        <fullName evidence="7">ABC3 transporter permease C-terminal domain-containing protein</fullName>
    </recommendedName>
</protein>
<dbReference type="GO" id="GO:0005886">
    <property type="term" value="C:plasma membrane"/>
    <property type="evidence" value="ECO:0007669"/>
    <property type="project" value="UniProtKB-SubCell"/>
</dbReference>
<feature type="transmembrane region" description="Helical" evidence="6">
    <location>
        <begin position="626"/>
        <end position="650"/>
    </location>
</feature>
<evidence type="ECO:0000256" key="1">
    <source>
        <dbReference type="ARBA" id="ARBA00004651"/>
    </source>
</evidence>
<feature type="transmembrane region" description="Helical" evidence="6">
    <location>
        <begin position="52"/>
        <end position="74"/>
    </location>
</feature>
<dbReference type="eggNOG" id="COG0577">
    <property type="taxonomic scope" value="Bacteria"/>
</dbReference>
<dbReference type="AlphaFoldDB" id="A6TN91"/>
<feature type="transmembrane region" description="Helical" evidence="6">
    <location>
        <begin position="104"/>
        <end position="127"/>
    </location>
</feature>
<dbReference type="OrthoDB" id="9781780at2"/>
<dbReference type="GO" id="GO:0055085">
    <property type="term" value="P:transmembrane transport"/>
    <property type="evidence" value="ECO:0007669"/>
    <property type="project" value="UniProtKB-UniRule"/>
</dbReference>
<dbReference type="Proteomes" id="UP000001572">
    <property type="component" value="Chromosome"/>
</dbReference>
<dbReference type="KEGG" id="amt:Amet_1460"/>
<evidence type="ECO:0000313" key="9">
    <source>
        <dbReference type="Proteomes" id="UP000001572"/>
    </source>
</evidence>
<keyword evidence="2 6" id="KW-1003">Cell membrane</keyword>
<keyword evidence="5 6" id="KW-0472">Membrane</keyword>
<feature type="transmembrane region" description="Helical" evidence="6">
    <location>
        <begin position="199"/>
        <end position="217"/>
    </location>
</feature>
<keyword evidence="9" id="KW-1185">Reference proteome</keyword>
<dbReference type="InterPro" id="IPR052536">
    <property type="entry name" value="ABC-4_Integral_Memb_Prot"/>
</dbReference>
<comment type="similarity">
    <text evidence="6">Belongs to the ABC-4 integral membrane protein family.</text>
</comment>
<keyword evidence="4 6" id="KW-1133">Transmembrane helix</keyword>
<evidence type="ECO:0000256" key="3">
    <source>
        <dbReference type="ARBA" id="ARBA00022692"/>
    </source>
</evidence>
<proteinExistence type="inferred from homology"/>
<feature type="transmembrane region" description="Helical" evidence="6">
    <location>
        <begin position="285"/>
        <end position="307"/>
    </location>
</feature>
<dbReference type="STRING" id="293826.Amet_1460"/>
<evidence type="ECO:0000259" key="7">
    <source>
        <dbReference type="Pfam" id="PF02687"/>
    </source>
</evidence>
<sequence length="660" mass="74011">MNLTSLAIRNIKRNLKKYMMYFFSLTFSVFTAYSFLALIQNQQVMTAFTYDIRYRSMLSTFGVIIMVFVMFFLINSNNSFIKARKKEISTYALFGMKNGKIGKLLFVETMIVGFTALVMGIGTGIFFSKLTAMILLNISLAAFTGDISFTVDLKAIYTTIVLFISIFSIMGLTGLRVINKFELVDLFKADEISEGKSEGSTTLLILSLILIGTGYYLAASGDPQRVVMAAIPILLLVITGTYLFFWGGLPKVLNLMKRNKNSYYQGVNLISTSAFSHRMRSIGSLMATIAVLSAVATTAIATGFTLYTNIEKDTYDTIGYDIYFYGGQEIVMEDIYAAFEKNGVKITGEYTTDRYTSAPEMERVDVGGNQYISSEENYFRVYSESIYNNLISLSKSELKPTDINPGEAMYVHQYMTTPAINKGIENGIVEQKLTFSNQDIQITKTLRSGILAFGALHTIILNDDDFDALLQSGDISNLNENGTPYDQVTVFNYENPLQSHELSGELTQILSGKVGSFRIAYNHYTESLEIFGLVCFIGFFMSAVFILMTASLLYFKQVMAAEEERHQYIILRKIGMNSEVEKTVIAKRLLPVFLIPLVMGIVHSIFAMKTADTIVFSNIIPVENSYLTVLAFSAVMYGAYAMVYGIFYFITKEQYSKIVR</sequence>
<feature type="transmembrane region" description="Helical" evidence="6">
    <location>
        <begin position="229"/>
        <end position="249"/>
    </location>
</feature>
<organism evidence="8 9">
    <name type="scientific">Alkaliphilus metalliredigens (strain QYMF)</name>
    <dbReference type="NCBI Taxonomy" id="293826"/>
    <lineage>
        <taxon>Bacteria</taxon>
        <taxon>Bacillati</taxon>
        <taxon>Bacillota</taxon>
        <taxon>Clostridia</taxon>
        <taxon>Peptostreptococcales</taxon>
        <taxon>Natronincolaceae</taxon>
        <taxon>Alkaliphilus</taxon>
    </lineage>
</organism>
<dbReference type="RefSeq" id="WP_012062700.1">
    <property type="nucleotide sequence ID" value="NC_009633.1"/>
</dbReference>
<feature type="domain" description="ABC3 transporter permease C-terminal" evidence="7">
    <location>
        <begin position="60"/>
        <end position="180"/>
    </location>
</feature>
<dbReference type="PANTHER" id="PTHR46795">
    <property type="entry name" value="ABC TRANSPORTER PERMEASE-RELATED-RELATED"/>
    <property type="match status" value="1"/>
</dbReference>
<dbReference type="PANTHER" id="PTHR46795:SF3">
    <property type="entry name" value="ABC TRANSPORTER PERMEASE"/>
    <property type="match status" value="1"/>
</dbReference>
<feature type="transmembrane region" description="Helical" evidence="6">
    <location>
        <begin position="530"/>
        <end position="555"/>
    </location>
</feature>
<evidence type="ECO:0000313" key="8">
    <source>
        <dbReference type="EMBL" id="ABR47659.1"/>
    </source>
</evidence>
<reference evidence="9" key="1">
    <citation type="journal article" date="2016" name="Genome Announc.">
        <title>Complete genome sequence of Alkaliphilus metalliredigens strain QYMF, an alkaliphilic and metal-reducing bacterium isolated from borax-contaminated leachate ponds.</title>
        <authorList>
            <person name="Hwang C."/>
            <person name="Copeland A."/>
            <person name="Lucas S."/>
            <person name="Lapidus A."/>
            <person name="Barry K."/>
            <person name="Detter J.C."/>
            <person name="Glavina Del Rio T."/>
            <person name="Hammon N."/>
            <person name="Israni S."/>
            <person name="Dalin E."/>
            <person name="Tice H."/>
            <person name="Pitluck S."/>
            <person name="Chertkov O."/>
            <person name="Brettin T."/>
            <person name="Bruce D."/>
            <person name="Han C."/>
            <person name="Schmutz J."/>
            <person name="Larimer F."/>
            <person name="Land M.L."/>
            <person name="Hauser L."/>
            <person name="Kyrpides N."/>
            <person name="Mikhailova N."/>
            <person name="Ye Q."/>
            <person name="Zhou J."/>
            <person name="Richardson P."/>
            <person name="Fields M.W."/>
        </authorList>
    </citation>
    <scope>NUCLEOTIDE SEQUENCE [LARGE SCALE GENOMIC DNA]</scope>
    <source>
        <strain evidence="9">QYMF</strain>
    </source>
</reference>
<comment type="subcellular location">
    <subcellularLocation>
        <location evidence="1 6">Cell membrane</location>
        <topology evidence="1 6">Multi-pass membrane protein</topology>
    </subcellularLocation>
</comment>
<evidence type="ECO:0000256" key="4">
    <source>
        <dbReference type="ARBA" id="ARBA00022989"/>
    </source>
</evidence>
<dbReference type="HOGENOM" id="CLU_022800_2_1_9"/>
<feature type="transmembrane region" description="Helical" evidence="6">
    <location>
        <begin position="155"/>
        <end position="178"/>
    </location>
</feature>
<dbReference type="Pfam" id="PF02687">
    <property type="entry name" value="FtsX"/>
    <property type="match status" value="1"/>
</dbReference>
<feature type="transmembrane region" description="Helical" evidence="6">
    <location>
        <begin position="21"/>
        <end position="40"/>
    </location>
</feature>
<accession>A6TN91</accession>
<keyword evidence="3 6" id="KW-0812">Transmembrane</keyword>
<evidence type="ECO:0000256" key="2">
    <source>
        <dbReference type="ARBA" id="ARBA00022475"/>
    </source>
</evidence>
<dbReference type="PIRSF" id="PIRSF018968">
    <property type="entry name" value="ABC_permease_BceB"/>
    <property type="match status" value="1"/>
</dbReference>
<name>A6TN91_ALKMQ</name>
<evidence type="ECO:0000256" key="6">
    <source>
        <dbReference type="PIRNR" id="PIRNR018968"/>
    </source>
</evidence>